<dbReference type="Proteomes" id="UP001443914">
    <property type="component" value="Unassembled WGS sequence"/>
</dbReference>
<reference evidence="1" key="1">
    <citation type="submission" date="2024-03" db="EMBL/GenBank/DDBJ databases">
        <title>WGS assembly of Saponaria officinalis var. Norfolk2.</title>
        <authorList>
            <person name="Jenkins J."/>
            <person name="Shu S."/>
            <person name="Grimwood J."/>
            <person name="Barry K."/>
            <person name="Goodstein D."/>
            <person name="Schmutz J."/>
            <person name="Leebens-Mack J."/>
            <person name="Osbourn A."/>
        </authorList>
    </citation>
    <scope>NUCLEOTIDE SEQUENCE [LARGE SCALE GENOMIC DNA]</scope>
    <source>
        <strain evidence="1">JIC</strain>
    </source>
</reference>
<dbReference type="EMBL" id="JBDFQZ010000006">
    <property type="protein sequence ID" value="KAK9715046.1"/>
    <property type="molecule type" value="Genomic_DNA"/>
</dbReference>
<sequence>MEDILSTSDQLFLQYFCKLYPWNPFQFCDSRRIWLEIIGVPPQCWCRETFEKTAQLWGDLVCLDTLILKMENLMVGKVLLHN</sequence>
<organism evidence="1 2">
    <name type="scientific">Saponaria officinalis</name>
    <name type="common">Common soapwort</name>
    <name type="synonym">Lychnis saponaria</name>
    <dbReference type="NCBI Taxonomy" id="3572"/>
    <lineage>
        <taxon>Eukaryota</taxon>
        <taxon>Viridiplantae</taxon>
        <taxon>Streptophyta</taxon>
        <taxon>Embryophyta</taxon>
        <taxon>Tracheophyta</taxon>
        <taxon>Spermatophyta</taxon>
        <taxon>Magnoliopsida</taxon>
        <taxon>eudicotyledons</taxon>
        <taxon>Gunneridae</taxon>
        <taxon>Pentapetalae</taxon>
        <taxon>Caryophyllales</taxon>
        <taxon>Caryophyllaceae</taxon>
        <taxon>Caryophylleae</taxon>
        <taxon>Saponaria</taxon>
    </lineage>
</organism>
<comment type="caution">
    <text evidence="1">The sequence shown here is derived from an EMBL/GenBank/DDBJ whole genome shotgun (WGS) entry which is preliminary data.</text>
</comment>
<evidence type="ECO:0000313" key="1">
    <source>
        <dbReference type="EMBL" id="KAK9715046.1"/>
    </source>
</evidence>
<accession>A0AAW1KB39</accession>
<dbReference type="AlphaFoldDB" id="A0AAW1KB39"/>
<evidence type="ECO:0008006" key="3">
    <source>
        <dbReference type="Google" id="ProtNLM"/>
    </source>
</evidence>
<name>A0AAW1KB39_SAPOF</name>
<evidence type="ECO:0000313" key="2">
    <source>
        <dbReference type="Proteomes" id="UP001443914"/>
    </source>
</evidence>
<keyword evidence="2" id="KW-1185">Reference proteome</keyword>
<gene>
    <name evidence="1" type="ORF">RND81_06G139500</name>
</gene>
<proteinExistence type="predicted"/>
<protein>
    <recommendedName>
        <fullName evidence="3">DUF4283 domain-containing protein</fullName>
    </recommendedName>
</protein>